<dbReference type="AlphaFoldDB" id="A0A2P5P7M5"/>
<dbReference type="RefSeq" id="WP_102331312.1">
    <property type="nucleotide sequence ID" value="NZ_CP058566.2"/>
</dbReference>
<dbReference type="EMBL" id="JQAN02000009">
    <property type="protein sequence ID" value="PPD58308.1"/>
    <property type="molecule type" value="Genomic_DNA"/>
</dbReference>
<comment type="caution">
    <text evidence="1">The sequence shown here is derived from an EMBL/GenBank/DDBJ whole genome shotgun (WGS) entry which is preliminary data.</text>
</comment>
<gene>
    <name evidence="1" type="ORF">JP09_005825</name>
</gene>
<evidence type="ECO:0000313" key="1">
    <source>
        <dbReference type="EMBL" id="PPD58308.1"/>
    </source>
</evidence>
<sequence>MSYSTYVPTNRPNSPPQASRNIVFRKNLGETIRPTPFFTIEDGHCFNNWRVVLTENEPEIRVVFVKIRQKWKFNKTIRLSRIALHAVKADL</sequence>
<accession>A0A2P5P7M5</accession>
<keyword evidence="2" id="KW-1185">Reference proteome</keyword>
<reference evidence="1 2" key="1">
    <citation type="journal article" date="2017" name="ISME J.">
        <title>Grape pomace compost harbors organohalide-respiring Dehalogenimonas species with novel reductive dehalogenase genes.</title>
        <authorList>
            <person name="Yang Y."/>
            <person name="Higgins S.A."/>
            <person name="Yan J."/>
            <person name="Simsir B."/>
            <person name="Chourey K."/>
            <person name="Iyer R."/>
            <person name="Hettich R.L."/>
            <person name="Baldwin B."/>
            <person name="Ogles D.M."/>
            <person name="Loffler F.E."/>
        </authorList>
    </citation>
    <scope>NUCLEOTIDE SEQUENCE [LARGE SCALE GENOMIC DNA]</scope>
    <source>
        <strain evidence="1 2">GP</strain>
    </source>
</reference>
<dbReference type="Proteomes" id="UP000235653">
    <property type="component" value="Unassembled WGS sequence"/>
</dbReference>
<name>A0A2P5P7M5_9CHLR</name>
<organism evidence="1 2">
    <name type="scientific">Dehalogenimonas etheniformans</name>
    <dbReference type="NCBI Taxonomy" id="1536648"/>
    <lineage>
        <taxon>Bacteria</taxon>
        <taxon>Bacillati</taxon>
        <taxon>Chloroflexota</taxon>
        <taxon>Dehalococcoidia</taxon>
        <taxon>Dehalococcoidales</taxon>
        <taxon>Dehalococcoidaceae</taxon>
        <taxon>Dehalogenimonas</taxon>
    </lineage>
</organism>
<evidence type="ECO:0000313" key="2">
    <source>
        <dbReference type="Proteomes" id="UP000235653"/>
    </source>
</evidence>
<protein>
    <submittedName>
        <fullName evidence="1">Uncharacterized protein</fullName>
    </submittedName>
</protein>
<proteinExistence type="predicted"/>